<comment type="caution">
    <text evidence="1">The sequence shown here is derived from an EMBL/GenBank/DDBJ whole genome shotgun (WGS) entry which is preliminary data.</text>
</comment>
<sequence length="105" mass="11050">MSPVGRLGPVGSRAQAQPTGGSGKARPQSALPAPQMRKYVHCETARAPAIEDVSADRKYVCRKGVTRVVPESTTKRSRTMEPARSTSANGAKAASRLEGGRVSES</sequence>
<accession>A0ACC2J1K4</accession>
<evidence type="ECO:0000313" key="1">
    <source>
        <dbReference type="EMBL" id="KAJ8121356.1"/>
    </source>
</evidence>
<name>A0ACC2J1K4_9PEZI</name>
<proteinExistence type="predicted"/>
<keyword evidence="2" id="KW-1185">Reference proteome</keyword>
<evidence type="ECO:0000313" key="2">
    <source>
        <dbReference type="Proteomes" id="UP001153334"/>
    </source>
</evidence>
<dbReference type="Proteomes" id="UP001153334">
    <property type="component" value="Unassembled WGS sequence"/>
</dbReference>
<dbReference type="EMBL" id="JAPESX010000429">
    <property type="protein sequence ID" value="KAJ8121356.1"/>
    <property type="molecule type" value="Genomic_DNA"/>
</dbReference>
<gene>
    <name evidence="1" type="ORF">ONZ43_g2173</name>
</gene>
<protein>
    <submittedName>
        <fullName evidence="1">Uncharacterized protein</fullName>
    </submittedName>
</protein>
<reference evidence="1" key="1">
    <citation type="submission" date="2022-11" db="EMBL/GenBank/DDBJ databases">
        <title>Genome Sequence of Nemania bipapillata.</title>
        <authorList>
            <person name="Buettner E."/>
        </authorList>
    </citation>
    <scope>NUCLEOTIDE SEQUENCE</scope>
    <source>
        <strain evidence="1">CP14</strain>
    </source>
</reference>
<organism evidence="1 2">
    <name type="scientific">Nemania bipapillata</name>
    <dbReference type="NCBI Taxonomy" id="110536"/>
    <lineage>
        <taxon>Eukaryota</taxon>
        <taxon>Fungi</taxon>
        <taxon>Dikarya</taxon>
        <taxon>Ascomycota</taxon>
        <taxon>Pezizomycotina</taxon>
        <taxon>Sordariomycetes</taxon>
        <taxon>Xylariomycetidae</taxon>
        <taxon>Xylariales</taxon>
        <taxon>Xylariaceae</taxon>
        <taxon>Nemania</taxon>
    </lineage>
</organism>